<keyword evidence="6" id="KW-1185">Reference proteome</keyword>
<dbReference type="OrthoDB" id="109589at2"/>
<dbReference type="Proteomes" id="UP000179588">
    <property type="component" value="Unassembled WGS sequence"/>
</dbReference>
<evidence type="ECO:0000256" key="1">
    <source>
        <dbReference type="ARBA" id="ARBA00006484"/>
    </source>
</evidence>
<evidence type="ECO:0000313" key="6">
    <source>
        <dbReference type="Proteomes" id="UP000179588"/>
    </source>
</evidence>
<dbReference type="PANTHER" id="PTHR24320">
    <property type="entry name" value="RETINOL DEHYDROGENASE"/>
    <property type="match status" value="1"/>
</dbReference>
<organism evidence="5 6">
    <name type="scientific">Providencia stuartii</name>
    <dbReference type="NCBI Taxonomy" id="588"/>
    <lineage>
        <taxon>Bacteria</taxon>
        <taxon>Pseudomonadati</taxon>
        <taxon>Pseudomonadota</taxon>
        <taxon>Gammaproteobacteria</taxon>
        <taxon>Enterobacterales</taxon>
        <taxon>Morganellaceae</taxon>
        <taxon>Providencia</taxon>
    </lineage>
</organism>
<feature type="domain" description="MoaF C-terminal" evidence="4">
    <location>
        <begin position="469"/>
        <end position="579"/>
    </location>
</feature>
<evidence type="ECO:0000256" key="2">
    <source>
        <dbReference type="ARBA" id="ARBA00023002"/>
    </source>
</evidence>
<comment type="similarity">
    <text evidence="1">Belongs to the short-chain dehydrogenases/reductases (SDR) family.</text>
</comment>
<dbReference type="PRINTS" id="PR00081">
    <property type="entry name" value="GDHRDH"/>
</dbReference>
<proteinExistence type="inferred from homology"/>
<gene>
    <name evidence="5" type="ORF">A3Q29_17560</name>
</gene>
<evidence type="ECO:0000259" key="3">
    <source>
        <dbReference type="Pfam" id="PF10703"/>
    </source>
</evidence>
<comment type="caution">
    <text evidence="5">The sequence shown here is derived from an EMBL/GenBank/DDBJ whole genome shotgun (WGS) entry which is preliminary data.</text>
</comment>
<name>A0A1S1HT10_PROST</name>
<dbReference type="InterPro" id="IPR002347">
    <property type="entry name" value="SDR_fam"/>
</dbReference>
<dbReference type="SUPFAM" id="SSF51735">
    <property type="entry name" value="NAD(P)-binding Rossmann-fold domains"/>
    <property type="match status" value="1"/>
</dbReference>
<protein>
    <recommendedName>
        <fullName evidence="7">SDR family NAD(P)-dependent oxidoreductase</fullName>
    </recommendedName>
</protein>
<dbReference type="GO" id="GO:0016491">
    <property type="term" value="F:oxidoreductase activity"/>
    <property type="evidence" value="ECO:0007669"/>
    <property type="project" value="UniProtKB-KW"/>
</dbReference>
<feature type="domain" description="Molybdenum cofactor biosynthesis protein F N-terminal" evidence="3">
    <location>
        <begin position="332"/>
        <end position="424"/>
    </location>
</feature>
<dbReference type="InterPro" id="IPR036291">
    <property type="entry name" value="NAD(P)-bd_dom_sf"/>
</dbReference>
<dbReference type="EMBL" id="LVIE01000124">
    <property type="protein sequence ID" value="OHT24463.1"/>
    <property type="molecule type" value="Genomic_DNA"/>
</dbReference>
<dbReference type="PANTHER" id="PTHR24320:SF152">
    <property type="entry name" value="SHORT-CHAIN DEHYDROGENASE_REDUCTASE FAMILY PROTEIN"/>
    <property type="match status" value="1"/>
</dbReference>
<sequence>MKENLNNYHVHTTWQEVLNGISLKDKKYLITGANIGLGKESAKAILSHDGCVILTVRTEEKKQTLYEELISQFDSSLFEIRLLDLASLADIRRFTKELQLESTKLDGVLGNAGIMATDFKYTVDGFEQQFGVNHLGHFVLINRLTACLLKGARIVMMTSGAHRLSNVDLVDPNFNHREYSRWTAYGQSKSANVLFAFEFDRRWKDYNVRAFAVAPGIVLDTNLHLHLQHDDFNELAEKQDTDKVPVKSLQAGVATQIMALCHPEFANKGGIFLEHCNYSQVNGDTRQGTGVIPWVLDTEFGKKLWQLSEEMVNEVFPETAKLAYEISYGELAHNRLPQSQKLELTGIEFKTEDSIIEMFFEQETCTIEGYHHPEVSIPSIANYELIEVRDNLFFVDLLFTENTEITASIAIDFKTNKALFVLTRYQPASTPDQNAPIPLKLASNYQQYFTPAIVLTGNHQVEHSQYPHITKDLIGSRSLYCYSTSIPTVYEHIYINSHWYCYNVINGIRKGDGGCDQVSYYKFDDSTYVVTWRELLIDLSFVFVYDLDNKTTTGKGWGNLSDVNKMINIPAGAHIISLNSLNYPLNYIPT</sequence>
<dbReference type="Gene3D" id="3.40.50.720">
    <property type="entry name" value="NAD(P)-binding Rossmann-like Domain"/>
    <property type="match status" value="1"/>
</dbReference>
<keyword evidence="2" id="KW-0560">Oxidoreductase</keyword>
<dbReference type="RefSeq" id="WP_070927268.1">
    <property type="nucleotide sequence ID" value="NZ_JBALHY010000010.1"/>
</dbReference>
<dbReference type="InterPro" id="IPR035348">
    <property type="entry name" value="MoaF_C"/>
</dbReference>
<reference evidence="5 6" key="1">
    <citation type="submission" date="2016-03" db="EMBL/GenBank/DDBJ databases">
        <title>Genome sequence of Providencia stuartii strain, isolated from the salivary glands of larval Lucilia sericata.</title>
        <authorList>
            <person name="Yuan Y."/>
            <person name="Zhang Y."/>
            <person name="Fu S."/>
            <person name="Crippen T.L."/>
            <person name="Visi D."/>
            <person name="Benbow M.E."/>
            <person name="Allen M."/>
            <person name="Tomberlin J.K."/>
            <person name="Sze S.-H."/>
            <person name="Tarone A.M."/>
        </authorList>
    </citation>
    <scope>NUCLEOTIDE SEQUENCE [LARGE SCALE GENOMIC DNA]</scope>
    <source>
        <strain evidence="5 6">Crippen</strain>
    </source>
</reference>
<evidence type="ECO:0008006" key="7">
    <source>
        <dbReference type="Google" id="ProtNLM"/>
    </source>
</evidence>
<accession>A0A1S1HT10</accession>
<dbReference type="Pfam" id="PF10703">
    <property type="entry name" value="MoaF"/>
    <property type="match status" value="1"/>
</dbReference>
<dbReference type="InterPro" id="IPR024724">
    <property type="entry name" value="MoaF_N"/>
</dbReference>
<evidence type="ECO:0000259" key="4">
    <source>
        <dbReference type="Pfam" id="PF17409"/>
    </source>
</evidence>
<evidence type="ECO:0000313" key="5">
    <source>
        <dbReference type="EMBL" id="OHT24463.1"/>
    </source>
</evidence>
<dbReference type="AlphaFoldDB" id="A0A1S1HT10"/>
<dbReference type="Pfam" id="PF00106">
    <property type="entry name" value="adh_short"/>
    <property type="match status" value="1"/>
</dbReference>
<dbReference type="Pfam" id="PF17409">
    <property type="entry name" value="MoaF_C"/>
    <property type="match status" value="1"/>
</dbReference>